<name>A0A8J8FDI2_9BACT</name>
<dbReference type="AlphaFoldDB" id="A0A8J8FDI2"/>
<evidence type="ECO:0000313" key="2">
    <source>
        <dbReference type="Proteomes" id="UP000598971"/>
    </source>
</evidence>
<organism evidence="1 2">
    <name type="scientific">Limnovirga soli</name>
    <dbReference type="NCBI Taxonomy" id="2656915"/>
    <lineage>
        <taxon>Bacteria</taxon>
        <taxon>Pseudomonadati</taxon>
        <taxon>Bacteroidota</taxon>
        <taxon>Chitinophagia</taxon>
        <taxon>Chitinophagales</taxon>
        <taxon>Chitinophagaceae</taxon>
        <taxon>Limnovirga</taxon>
    </lineage>
</organism>
<dbReference type="Proteomes" id="UP000598971">
    <property type="component" value="Unassembled WGS sequence"/>
</dbReference>
<comment type="caution">
    <text evidence="1">The sequence shown here is derived from an EMBL/GenBank/DDBJ whole genome shotgun (WGS) entry which is preliminary data.</text>
</comment>
<dbReference type="RefSeq" id="WP_171606327.1">
    <property type="nucleotide sequence ID" value="NZ_WHPF01000002.1"/>
</dbReference>
<sequence>MKKYITGCIIALIVVLIYNPIKATISNNQTENQSISFQVYKGSDYTAAAYNTASAKINILVEKVTGSKRTSVWQQTIDARALNQYPDVQNALSKTITVNGISNSKEHLEVTYTLIYNAQGTELQMQNGTVLSKTANNNKIMISI</sequence>
<dbReference type="EMBL" id="WHPF01000002">
    <property type="protein sequence ID" value="NNV54404.1"/>
    <property type="molecule type" value="Genomic_DNA"/>
</dbReference>
<reference evidence="1" key="1">
    <citation type="submission" date="2019-10" db="EMBL/GenBank/DDBJ databases">
        <title>Draft genome sequence of Panacibacter sp. KCS-6.</title>
        <authorList>
            <person name="Yim K.J."/>
        </authorList>
    </citation>
    <scope>NUCLEOTIDE SEQUENCE</scope>
    <source>
        <strain evidence="1">KCS-6</strain>
    </source>
</reference>
<protein>
    <submittedName>
        <fullName evidence="1">Uncharacterized protein</fullName>
    </submittedName>
</protein>
<proteinExistence type="predicted"/>
<gene>
    <name evidence="1" type="ORF">GD597_02960</name>
</gene>
<keyword evidence="2" id="KW-1185">Reference proteome</keyword>
<accession>A0A8J8FDI2</accession>
<evidence type="ECO:0000313" key="1">
    <source>
        <dbReference type="EMBL" id="NNV54404.1"/>
    </source>
</evidence>